<dbReference type="PROSITE" id="PS52009">
    <property type="entry name" value="GH84"/>
    <property type="match status" value="1"/>
</dbReference>
<gene>
    <name evidence="6" type="ORF">C7B47_00570</name>
</gene>
<dbReference type="Gene3D" id="3.20.20.80">
    <property type="entry name" value="Glycosidases"/>
    <property type="match status" value="1"/>
</dbReference>
<dbReference type="InterPro" id="IPR051822">
    <property type="entry name" value="Glycosyl_Hydrolase_84"/>
</dbReference>
<dbReference type="InterPro" id="IPR011496">
    <property type="entry name" value="O-GlcNAcase_cat"/>
</dbReference>
<evidence type="ECO:0000313" key="6">
    <source>
        <dbReference type="EMBL" id="PSR29835.1"/>
    </source>
</evidence>
<dbReference type="AlphaFoldDB" id="A0A2T2X5T4"/>
<protein>
    <recommendedName>
        <fullName evidence="5">GH84 domain-containing protein</fullName>
    </recommendedName>
</protein>
<accession>A0A2T2X5T4</accession>
<dbReference type="GO" id="GO:0015929">
    <property type="term" value="F:hexosaminidase activity"/>
    <property type="evidence" value="ECO:0007669"/>
    <property type="project" value="UniProtKB-ARBA"/>
</dbReference>
<keyword evidence="4" id="KW-0812">Transmembrane</keyword>
<dbReference type="PANTHER" id="PTHR13170:SF16">
    <property type="entry name" value="PROTEIN O-GLCNACASE"/>
    <property type="match status" value="1"/>
</dbReference>
<dbReference type="Proteomes" id="UP000242705">
    <property type="component" value="Unassembled WGS sequence"/>
</dbReference>
<evidence type="ECO:0000259" key="5">
    <source>
        <dbReference type="PROSITE" id="PS52009"/>
    </source>
</evidence>
<evidence type="ECO:0000256" key="4">
    <source>
        <dbReference type="SAM" id="Phobius"/>
    </source>
</evidence>
<dbReference type="SUPFAM" id="SSF51445">
    <property type="entry name" value="(Trans)glycosidases"/>
    <property type="match status" value="1"/>
</dbReference>
<dbReference type="EMBL" id="PXYX01000001">
    <property type="protein sequence ID" value="PSR29835.1"/>
    <property type="molecule type" value="Genomic_DNA"/>
</dbReference>
<reference evidence="6 7" key="1">
    <citation type="journal article" date="2014" name="BMC Genomics">
        <title>Comparison of environmental and isolate Sulfobacillus genomes reveals diverse carbon, sulfur, nitrogen, and hydrogen metabolisms.</title>
        <authorList>
            <person name="Justice N.B."/>
            <person name="Norman A."/>
            <person name="Brown C.T."/>
            <person name="Singh A."/>
            <person name="Thomas B.C."/>
            <person name="Banfield J.F."/>
        </authorList>
    </citation>
    <scope>NUCLEOTIDE SEQUENCE [LARGE SCALE GENOMIC DNA]</scope>
    <source>
        <strain evidence="6">AMDSBA5</strain>
    </source>
</reference>
<comment type="similarity">
    <text evidence="3">Belongs to the glycosyl hydrolase 84 family.</text>
</comment>
<feature type="active site" description="Proton donor" evidence="3">
    <location>
        <position position="193"/>
    </location>
</feature>
<feature type="transmembrane region" description="Helical" evidence="4">
    <location>
        <begin position="25"/>
        <end position="47"/>
    </location>
</feature>
<feature type="domain" description="GH84" evidence="5">
    <location>
        <begin position="78"/>
        <end position="357"/>
    </location>
</feature>
<evidence type="ECO:0000256" key="1">
    <source>
        <dbReference type="ARBA" id="ARBA00022801"/>
    </source>
</evidence>
<keyword evidence="2 3" id="KW-0326">Glycosidase</keyword>
<evidence type="ECO:0000313" key="7">
    <source>
        <dbReference type="Proteomes" id="UP000242705"/>
    </source>
</evidence>
<proteinExistence type="inferred from homology"/>
<keyword evidence="4" id="KW-0472">Membrane</keyword>
<name>A0A2T2X5T4_SULTH</name>
<dbReference type="Gene3D" id="1.20.58.460">
    <property type="entry name" value="Hyaluronidase post-catalytic domain-like"/>
    <property type="match status" value="1"/>
</dbReference>
<comment type="caution">
    <text evidence="6">The sequence shown here is derived from an EMBL/GenBank/DDBJ whole genome shotgun (WGS) entry which is preliminary data.</text>
</comment>
<dbReference type="InterPro" id="IPR017853">
    <property type="entry name" value="GH"/>
</dbReference>
<dbReference type="GO" id="GO:1901135">
    <property type="term" value="P:carbohydrate derivative metabolic process"/>
    <property type="evidence" value="ECO:0007669"/>
    <property type="project" value="UniProtKB-ARBA"/>
</dbReference>
<sequence length="518" mass="58752">MSNKLIESMIHCFTMFRLGNTGEIVIKRAIGIVSIIAALAVGSGLIWHDESKNLTIHSSPSKSHSSVEHFPHISRQEFMAGVVEGFYGPEWSFRATAQVLQFMHRQGFNTFVYAPKNAPYLRAQWNVLFPAQALKALHHLVVTAQNNRIQFICSISPGLSIEYSSHRDQQQLLAKINQLWSIGIHSFMISFDDIPDQLNGPDAQVYHNNLALAQSKLVDRVYRDELKDGHAIQLLFTPTVYWGVQNNLYWSTLKTQLNAHIPVIWTGPWVLSKVITQKQATAVEQDIGHPLVIWDNYPVNDYTYVMSHHPQLFMGPVMGRSPHLISVVHGYLFNPMLQPYPSEVALSTGAQYLEHPSTYRPATAWVRALGQWGKAVQPALQSFAAVNSVSFMNTRPLDHLDRHMTAFWNGYRHHDNLLNTALYRQFTRWNHNAQILQEKLPRSFYAQIEPWIQIYQAEAQLGMTVIRMLNNPSSASTATVQAIVARQDKINASADQLGVHTLLSNWFADAFAHVPFNN</sequence>
<evidence type="ECO:0000256" key="2">
    <source>
        <dbReference type="ARBA" id="ARBA00023295"/>
    </source>
</evidence>
<evidence type="ECO:0000256" key="3">
    <source>
        <dbReference type="PROSITE-ProRule" id="PRU01353"/>
    </source>
</evidence>
<keyword evidence="1 3" id="KW-0378">Hydrolase</keyword>
<dbReference type="Pfam" id="PF07555">
    <property type="entry name" value="NAGidase"/>
    <property type="match status" value="1"/>
</dbReference>
<keyword evidence="4" id="KW-1133">Transmembrane helix</keyword>
<dbReference type="PANTHER" id="PTHR13170">
    <property type="entry name" value="O-GLCNACASE"/>
    <property type="match status" value="1"/>
</dbReference>
<dbReference type="Pfam" id="PF21774">
    <property type="entry name" value="NagJ_C"/>
    <property type="match status" value="1"/>
</dbReference>
<organism evidence="6 7">
    <name type="scientific">Sulfobacillus thermosulfidooxidans</name>
    <dbReference type="NCBI Taxonomy" id="28034"/>
    <lineage>
        <taxon>Bacteria</taxon>
        <taxon>Bacillati</taxon>
        <taxon>Bacillota</taxon>
        <taxon>Clostridia</taxon>
        <taxon>Eubacteriales</taxon>
        <taxon>Clostridiales Family XVII. Incertae Sedis</taxon>
        <taxon>Sulfobacillus</taxon>
    </lineage>
</organism>
<dbReference type="InterPro" id="IPR049019">
    <property type="entry name" value="NagJ-like_helical"/>
</dbReference>